<dbReference type="Pfam" id="PF10087">
    <property type="entry name" value="DUF2325"/>
    <property type="match status" value="1"/>
</dbReference>
<name>A0AAU9CE82_9GAMM</name>
<evidence type="ECO:0000313" key="4">
    <source>
        <dbReference type="Proteomes" id="UP001321825"/>
    </source>
</evidence>
<organism evidence="3 4">
    <name type="scientific">Methylomarinovum caldicuralii</name>
    <dbReference type="NCBI Taxonomy" id="438856"/>
    <lineage>
        <taxon>Bacteria</taxon>
        <taxon>Pseudomonadati</taxon>
        <taxon>Pseudomonadota</taxon>
        <taxon>Gammaproteobacteria</taxon>
        <taxon>Methylococcales</taxon>
        <taxon>Methylothermaceae</taxon>
        <taxon>Methylomarinovum</taxon>
    </lineage>
</organism>
<protein>
    <recommendedName>
        <fullName evidence="5">DUF2325 domain-containing protein</fullName>
    </recommendedName>
</protein>
<keyword evidence="4" id="KW-1185">Reference proteome</keyword>
<evidence type="ECO:0000256" key="1">
    <source>
        <dbReference type="ARBA" id="ARBA00007189"/>
    </source>
</evidence>
<dbReference type="KEGG" id="mcau:MIT9_P0883"/>
<keyword evidence="2" id="KW-0175">Coiled coil</keyword>
<evidence type="ECO:0008006" key="5">
    <source>
        <dbReference type="Google" id="ProtNLM"/>
    </source>
</evidence>
<proteinExistence type="inferred from homology"/>
<dbReference type="InterPro" id="IPR016772">
    <property type="entry name" value="UCP020408"/>
</dbReference>
<dbReference type="EMBL" id="AP024714">
    <property type="protein sequence ID" value="BCX81305.1"/>
    <property type="molecule type" value="Genomic_DNA"/>
</dbReference>
<evidence type="ECO:0000256" key="2">
    <source>
        <dbReference type="SAM" id="Coils"/>
    </source>
</evidence>
<dbReference type="AlphaFoldDB" id="A0AAU9CE82"/>
<evidence type="ECO:0000313" key="3">
    <source>
        <dbReference type="EMBL" id="BCX81305.1"/>
    </source>
</evidence>
<reference evidence="4" key="1">
    <citation type="journal article" date="2024" name="Int. J. Syst. Evol. Microbiol.">
        <title>Methylomarinovum tepidoasis sp. nov., a moderately thermophilic methanotroph of the family Methylothermaceae isolated from a deep-sea hydrothermal field.</title>
        <authorList>
            <person name="Hirayama H."/>
            <person name="Takaki Y."/>
            <person name="Abe M."/>
            <person name="Miyazaki M."/>
            <person name="Uematsu K."/>
            <person name="Matsui Y."/>
            <person name="Takai K."/>
        </authorList>
    </citation>
    <scope>NUCLEOTIDE SEQUENCE [LARGE SCALE GENOMIC DNA]</scope>
    <source>
        <strain evidence="4">IT-9</strain>
    </source>
</reference>
<sequence length="173" mass="19815">MAWRNERLTLRLEAAQQTLEEHQAKARALQARLEQEQRERQALEWILNAQAEGERQVSLQGRRILYVGGLKSHLANLRRLVQRWQGELIDHDGGQEDNRILLRELVAQADWILCPLDRVSHDAVHRLKRECRHHGKPCLLLPRSSLSAFVQGLQALAGKSTAEVSSWRAVSIS</sequence>
<feature type="coiled-coil region" evidence="2">
    <location>
        <begin position="5"/>
        <end position="46"/>
    </location>
</feature>
<dbReference type="RefSeq" id="WP_317706240.1">
    <property type="nucleotide sequence ID" value="NZ_AP024714.1"/>
</dbReference>
<accession>A0AAU9CE82</accession>
<gene>
    <name evidence="3" type="ORF">MIT9_P0883</name>
</gene>
<comment type="similarity">
    <text evidence="1">Belongs to the UPF0751 family.</text>
</comment>
<dbReference type="Proteomes" id="UP001321825">
    <property type="component" value="Chromosome"/>
</dbReference>